<evidence type="ECO:0000313" key="3">
    <source>
        <dbReference type="Proteomes" id="UP001163798"/>
    </source>
</evidence>
<organism evidence="2 3">
    <name type="scientific">Lentinula aff. detonsa</name>
    <dbReference type="NCBI Taxonomy" id="2804958"/>
    <lineage>
        <taxon>Eukaryota</taxon>
        <taxon>Fungi</taxon>
        <taxon>Dikarya</taxon>
        <taxon>Basidiomycota</taxon>
        <taxon>Agaricomycotina</taxon>
        <taxon>Agaricomycetes</taxon>
        <taxon>Agaricomycetidae</taxon>
        <taxon>Agaricales</taxon>
        <taxon>Marasmiineae</taxon>
        <taxon>Omphalotaceae</taxon>
        <taxon>Lentinula</taxon>
    </lineage>
</organism>
<evidence type="ECO:0008006" key="4">
    <source>
        <dbReference type="Google" id="ProtNLM"/>
    </source>
</evidence>
<keyword evidence="3" id="KW-1185">Reference proteome</keyword>
<dbReference type="Proteomes" id="UP001163798">
    <property type="component" value="Unassembled WGS sequence"/>
</dbReference>
<comment type="caution">
    <text evidence="2">The sequence shown here is derived from an EMBL/GenBank/DDBJ whole genome shotgun (WGS) entry which is preliminary data.</text>
</comment>
<name>A0AA38L2H9_9AGAR</name>
<feature type="region of interest" description="Disordered" evidence="1">
    <location>
        <begin position="186"/>
        <end position="210"/>
    </location>
</feature>
<protein>
    <recommendedName>
        <fullName evidence="4">Zn(2)-C6 fungal-type domain-containing protein</fullName>
    </recommendedName>
</protein>
<evidence type="ECO:0000256" key="1">
    <source>
        <dbReference type="SAM" id="MobiDB-lite"/>
    </source>
</evidence>
<dbReference type="AlphaFoldDB" id="A0AA38L2H9"/>
<feature type="region of interest" description="Disordered" evidence="1">
    <location>
        <begin position="1"/>
        <end position="22"/>
    </location>
</feature>
<gene>
    <name evidence="2" type="ORF">GGU10DRAFT_381183</name>
</gene>
<sequence length="210" mass="23483">MSTTSSPARPARSPTPVQDQEEVELQAYLAAAHREAQEKWRRLREEKASGTVADERKIVEEKEVVEEDNEVEKEVIPKVEPRPCKVAIKMVAGVPRSREVIPIISIPKKRKVEPIVAESSRKKHKGNSAAIIIDSDSDSLPIPFPNACEHCVRGDQVCRPQPHAPNAVACDQCHVARQSCSFLRKVRKPRARSPPSEAETTGMKEEMREL</sequence>
<accession>A0AA38L2H9</accession>
<evidence type="ECO:0000313" key="2">
    <source>
        <dbReference type="EMBL" id="KAJ3780100.1"/>
    </source>
</evidence>
<proteinExistence type="predicted"/>
<feature type="compositionally biased region" description="Low complexity" evidence="1">
    <location>
        <begin position="1"/>
        <end position="16"/>
    </location>
</feature>
<reference evidence="2" key="1">
    <citation type="submission" date="2022-08" db="EMBL/GenBank/DDBJ databases">
        <authorList>
            <consortium name="DOE Joint Genome Institute"/>
            <person name="Min B."/>
            <person name="Riley R."/>
            <person name="Sierra-Patev S."/>
            <person name="Naranjo-Ortiz M."/>
            <person name="Looney B."/>
            <person name="Konkel Z."/>
            <person name="Slot J.C."/>
            <person name="Sakamoto Y."/>
            <person name="Steenwyk J.L."/>
            <person name="Rokas A."/>
            <person name="Carro J."/>
            <person name="Camarero S."/>
            <person name="Ferreira P."/>
            <person name="Molpeceres G."/>
            <person name="Ruiz-Duenas F.J."/>
            <person name="Serrano A."/>
            <person name="Henrissat B."/>
            <person name="Drula E."/>
            <person name="Hughes K.W."/>
            <person name="Mata J.L."/>
            <person name="Ishikawa N.K."/>
            <person name="Vargas-Isla R."/>
            <person name="Ushijima S."/>
            <person name="Smith C.A."/>
            <person name="Ahrendt S."/>
            <person name="Andreopoulos W."/>
            <person name="He G."/>
            <person name="Labutti K."/>
            <person name="Lipzen A."/>
            <person name="Ng V."/>
            <person name="Sandor L."/>
            <person name="Barry K."/>
            <person name="Martinez A.T."/>
            <person name="Xiao Y."/>
            <person name="Gibbons J.G."/>
            <person name="Terashima K."/>
            <person name="Hibbett D.S."/>
            <person name="Grigoriev I.V."/>
        </authorList>
    </citation>
    <scope>NUCLEOTIDE SEQUENCE</scope>
    <source>
        <strain evidence="2">TFB10291</strain>
    </source>
</reference>
<dbReference type="EMBL" id="MU793917">
    <property type="protein sequence ID" value="KAJ3780100.1"/>
    <property type="molecule type" value="Genomic_DNA"/>
</dbReference>